<reference evidence="1 2" key="1">
    <citation type="journal article" date="2011" name="PLoS ONE">
        <title>Core proteome of the minimal cell: comparative proteomics of three mollicute species.</title>
        <authorList>
            <person name="Fisunov G.Y."/>
            <person name="Alexeev D.G."/>
            <person name="Bazaleev N.A."/>
            <person name="Ladygina V.G."/>
            <person name="Galyamina M.A."/>
            <person name="Kondratov I.G."/>
            <person name="Zhukova N.A."/>
            <person name="Serebryakova M.V."/>
            <person name="Demina I.A."/>
            <person name="Govorun V.M."/>
        </authorList>
    </citation>
    <scope>NUCLEOTIDE SEQUENCE [LARGE SCALE GENOMIC DNA]</scope>
    <source>
        <strain evidence="1 2">S6</strain>
    </source>
</reference>
<dbReference type="AlphaFoldDB" id="A0A0F6CLP6"/>
<accession>A0A0F6CLP6</accession>
<dbReference type="KEGG" id="mgz:GCW_02600"/>
<dbReference type="EMBL" id="CP006916">
    <property type="protein sequence ID" value="AHC00019.1"/>
    <property type="molecule type" value="Genomic_DNA"/>
</dbReference>
<name>A0A0F6CLP6_MYCGL</name>
<dbReference type="Proteomes" id="UP000018735">
    <property type="component" value="Chromosome"/>
</dbReference>
<protein>
    <submittedName>
        <fullName evidence="1">Uncharacterized protein</fullName>
    </submittedName>
</protein>
<proteinExistence type="predicted"/>
<evidence type="ECO:0000313" key="2">
    <source>
        <dbReference type="Proteomes" id="UP000018735"/>
    </source>
</evidence>
<organism evidence="1 2">
    <name type="scientific">Mycoplasmoides gallisepticum S6</name>
    <dbReference type="NCBI Taxonomy" id="1006581"/>
    <lineage>
        <taxon>Bacteria</taxon>
        <taxon>Bacillati</taxon>
        <taxon>Mycoplasmatota</taxon>
        <taxon>Mycoplasmoidales</taxon>
        <taxon>Mycoplasmoidaceae</taxon>
        <taxon>Mycoplasmoides</taxon>
    </lineage>
</organism>
<gene>
    <name evidence="1" type="ORF">GCW_02600</name>
</gene>
<sequence>MFFIPLKLSGVIKNSLLEFDFSSIKNPSSNHIQSLGLFFLN</sequence>
<dbReference type="HOGENOM" id="CLU_3273011_0_0_14"/>
<evidence type="ECO:0000313" key="1">
    <source>
        <dbReference type="EMBL" id="AHC00019.1"/>
    </source>
</evidence>